<sequence>MNDVVELIKRAALEAVEASKPVHLLYGEVISASPLKIQVDQKSIYTEKMLILTRAVTDFEMDVSLSCETRPVTHGHPVVDTFTGGGIAQEVEHKHRVQGVKKLLVHNSLVAGDKVLLARVQQGKKFVVLDRISPHPALKGEWL</sequence>
<evidence type="ECO:0000313" key="2">
    <source>
        <dbReference type="Proteomes" id="UP000824178"/>
    </source>
</evidence>
<evidence type="ECO:0000313" key="1">
    <source>
        <dbReference type="EMBL" id="MBU3819804.1"/>
    </source>
</evidence>
<dbReference type="Proteomes" id="UP000824178">
    <property type="component" value="Unassembled WGS sequence"/>
</dbReference>
<comment type="caution">
    <text evidence="1">The sequence shown here is derived from an EMBL/GenBank/DDBJ whole genome shotgun (WGS) entry which is preliminary data.</text>
</comment>
<gene>
    <name evidence="1" type="ORF">H9864_05475</name>
</gene>
<dbReference type="AlphaFoldDB" id="A0A9E2NSB5"/>
<reference evidence="1" key="1">
    <citation type="journal article" date="2021" name="PeerJ">
        <title>Extensive microbial diversity within the chicken gut microbiome revealed by metagenomics and culture.</title>
        <authorList>
            <person name="Gilroy R."/>
            <person name="Ravi A."/>
            <person name="Getino M."/>
            <person name="Pursley I."/>
            <person name="Horton D.L."/>
            <person name="Alikhan N.F."/>
            <person name="Baker D."/>
            <person name="Gharbi K."/>
            <person name="Hall N."/>
            <person name="Watson M."/>
            <person name="Adriaenssens E.M."/>
            <person name="Foster-Nyarko E."/>
            <person name="Jarju S."/>
            <person name="Secka A."/>
            <person name="Antonio M."/>
            <person name="Oren A."/>
            <person name="Chaudhuri R.R."/>
            <person name="La Ragione R."/>
            <person name="Hildebrand F."/>
            <person name="Pallen M.J."/>
        </authorList>
    </citation>
    <scope>NUCLEOTIDE SEQUENCE</scope>
    <source>
        <strain evidence="1">742</strain>
    </source>
</reference>
<dbReference type="InterPro" id="IPR022555">
    <property type="entry name" value="DUF2577"/>
</dbReference>
<protein>
    <submittedName>
        <fullName evidence="1">DUF2577 domain-containing protein</fullName>
    </submittedName>
</protein>
<dbReference type="Pfam" id="PF10844">
    <property type="entry name" value="DUF2577"/>
    <property type="match status" value="1"/>
</dbReference>
<dbReference type="EMBL" id="JAHLFH010000114">
    <property type="protein sequence ID" value="MBU3819804.1"/>
    <property type="molecule type" value="Genomic_DNA"/>
</dbReference>
<proteinExistence type="predicted"/>
<name>A0A9E2NSB5_9FIRM</name>
<reference evidence="1" key="2">
    <citation type="submission" date="2021-04" db="EMBL/GenBank/DDBJ databases">
        <authorList>
            <person name="Gilroy R."/>
        </authorList>
    </citation>
    <scope>NUCLEOTIDE SEQUENCE</scope>
    <source>
        <strain evidence="1">742</strain>
    </source>
</reference>
<accession>A0A9E2NSB5</accession>
<organism evidence="1 2">
    <name type="scientific">Candidatus Faecalibacterium intestinavium</name>
    <dbReference type="NCBI Taxonomy" id="2838580"/>
    <lineage>
        <taxon>Bacteria</taxon>
        <taxon>Bacillati</taxon>
        <taxon>Bacillota</taxon>
        <taxon>Clostridia</taxon>
        <taxon>Eubacteriales</taxon>
        <taxon>Oscillospiraceae</taxon>
        <taxon>Faecalibacterium</taxon>
    </lineage>
</organism>